<dbReference type="SMART" id="SM00850">
    <property type="entry name" value="LytTR"/>
    <property type="match status" value="1"/>
</dbReference>
<keyword evidence="2" id="KW-0597">Phosphoprotein</keyword>
<dbReference type="Pfam" id="PF04397">
    <property type="entry name" value="LytTR"/>
    <property type="match status" value="1"/>
</dbReference>
<dbReference type="Proteomes" id="UP001168478">
    <property type="component" value="Unassembled WGS sequence"/>
</dbReference>
<reference evidence="6" key="1">
    <citation type="submission" date="2023-06" db="EMBL/GenBank/DDBJ databases">
        <authorList>
            <person name="Zeman M."/>
            <person name="Kubasova T."/>
            <person name="Jahodarova E."/>
            <person name="Nykrynova M."/>
            <person name="Rychlik I."/>
        </authorList>
    </citation>
    <scope>NUCLEOTIDE SEQUENCE</scope>
    <source>
        <strain evidence="6">ET15</strain>
        <strain evidence="5">ET37</strain>
    </source>
</reference>
<keyword evidence="7" id="KW-1185">Reference proteome</keyword>
<dbReference type="Pfam" id="PF00072">
    <property type="entry name" value="Response_reg"/>
    <property type="match status" value="1"/>
</dbReference>
<dbReference type="EMBL" id="JAUEIF010000018">
    <property type="protein sequence ID" value="MDN0026379.1"/>
    <property type="molecule type" value="Genomic_DNA"/>
</dbReference>
<dbReference type="InterPro" id="IPR007492">
    <property type="entry name" value="LytTR_DNA-bd_dom"/>
</dbReference>
<dbReference type="GO" id="GO:0032993">
    <property type="term" value="C:protein-DNA complex"/>
    <property type="evidence" value="ECO:0007669"/>
    <property type="project" value="TreeGrafter"/>
</dbReference>
<dbReference type="Gene3D" id="3.40.50.2300">
    <property type="match status" value="1"/>
</dbReference>
<comment type="caution">
    <text evidence="6">The sequence shown here is derived from an EMBL/GenBank/DDBJ whole genome shotgun (WGS) entry which is preliminary data.</text>
</comment>
<keyword evidence="1 6" id="KW-0238">DNA-binding</keyword>
<name>A0AAW7JKX0_9BACT</name>
<dbReference type="InterPro" id="IPR001789">
    <property type="entry name" value="Sig_transdc_resp-reg_receiver"/>
</dbReference>
<dbReference type="GO" id="GO:0000156">
    <property type="term" value="F:phosphorelay response regulator activity"/>
    <property type="evidence" value="ECO:0007669"/>
    <property type="project" value="TreeGrafter"/>
</dbReference>
<evidence type="ECO:0000313" key="5">
    <source>
        <dbReference type="EMBL" id="MDN0023805.1"/>
    </source>
</evidence>
<evidence type="ECO:0000256" key="2">
    <source>
        <dbReference type="PROSITE-ProRule" id="PRU00169"/>
    </source>
</evidence>
<gene>
    <name evidence="5" type="ORF">QVN81_12385</name>
    <name evidence="6" type="ORF">QVN84_12760</name>
</gene>
<feature type="modified residue" description="4-aspartylphosphate" evidence="2">
    <location>
        <position position="58"/>
    </location>
</feature>
<dbReference type="PROSITE" id="PS50110">
    <property type="entry name" value="RESPONSE_REGULATORY"/>
    <property type="match status" value="1"/>
</dbReference>
<dbReference type="PROSITE" id="PS50930">
    <property type="entry name" value="HTH_LYTTR"/>
    <property type="match status" value="1"/>
</dbReference>
<dbReference type="PANTHER" id="PTHR48111">
    <property type="entry name" value="REGULATOR OF RPOS"/>
    <property type="match status" value="1"/>
</dbReference>
<evidence type="ECO:0000313" key="8">
    <source>
        <dbReference type="Proteomes" id="UP001168478"/>
    </source>
</evidence>
<dbReference type="RefSeq" id="WP_068856142.1">
    <property type="nucleotide sequence ID" value="NZ_JAUEIE010000020.1"/>
</dbReference>
<dbReference type="SUPFAM" id="SSF52172">
    <property type="entry name" value="CheY-like"/>
    <property type="match status" value="1"/>
</dbReference>
<proteinExistence type="predicted"/>
<evidence type="ECO:0000313" key="6">
    <source>
        <dbReference type="EMBL" id="MDN0026379.1"/>
    </source>
</evidence>
<reference evidence="6" key="2">
    <citation type="submission" date="2023-08" db="EMBL/GenBank/DDBJ databases">
        <title>Identification and characterization of horizontal gene transfer across gut microbiota members of farm animals based on homology search.</title>
        <authorList>
            <person name="Schwarzerova J."/>
            <person name="Nykrynova M."/>
            <person name="Jureckova K."/>
            <person name="Cejkova D."/>
            <person name="Rychlik I."/>
        </authorList>
    </citation>
    <scope>NUCLEOTIDE SEQUENCE</scope>
    <source>
        <strain evidence="6">ET15</strain>
        <strain evidence="5">ET37</strain>
    </source>
</reference>
<dbReference type="AlphaFoldDB" id="A0AAW7JKX0"/>
<sequence length="252" mass="29010">MNNKVMSAVIIDDEPGAIRALEADLLAYDDIVVADTQTSVGKARRSIMRHQPDIIFVDVEMPGTSGIELMKEMRPLMGSNMHVVFYTAYDKYLIDALRASAFDYLLKPYTTEELRAIIERVRDDRRSGRGVAQPQTPDVVSGDRFAVQTVDRLMLLRRREILFFRYDESRCWVIVLTSMEEHRLRRTTKAKEILAMSSTFVKVSSNCILNIDYLASVEYTTLRCVLFPPFNNLEIMASRRHYSEIKEALKLL</sequence>
<dbReference type="SMART" id="SM00448">
    <property type="entry name" value="REC"/>
    <property type="match status" value="1"/>
</dbReference>
<dbReference type="GO" id="GO:0005829">
    <property type="term" value="C:cytosol"/>
    <property type="evidence" value="ECO:0007669"/>
    <property type="project" value="TreeGrafter"/>
</dbReference>
<dbReference type="InterPro" id="IPR039420">
    <property type="entry name" value="WalR-like"/>
</dbReference>
<dbReference type="GO" id="GO:0006355">
    <property type="term" value="P:regulation of DNA-templated transcription"/>
    <property type="evidence" value="ECO:0007669"/>
    <property type="project" value="TreeGrafter"/>
</dbReference>
<evidence type="ECO:0000256" key="1">
    <source>
        <dbReference type="ARBA" id="ARBA00023125"/>
    </source>
</evidence>
<accession>A0AAW7JKX0</accession>
<evidence type="ECO:0000259" key="4">
    <source>
        <dbReference type="PROSITE" id="PS50930"/>
    </source>
</evidence>
<dbReference type="EMBL" id="JAUEIE010000020">
    <property type="protein sequence ID" value="MDN0023805.1"/>
    <property type="molecule type" value="Genomic_DNA"/>
</dbReference>
<evidence type="ECO:0000313" key="7">
    <source>
        <dbReference type="Proteomes" id="UP001167831"/>
    </source>
</evidence>
<dbReference type="GO" id="GO:0000976">
    <property type="term" value="F:transcription cis-regulatory region binding"/>
    <property type="evidence" value="ECO:0007669"/>
    <property type="project" value="TreeGrafter"/>
</dbReference>
<feature type="domain" description="Response regulatory" evidence="3">
    <location>
        <begin position="7"/>
        <end position="122"/>
    </location>
</feature>
<dbReference type="Proteomes" id="UP001167831">
    <property type="component" value="Unassembled WGS sequence"/>
</dbReference>
<evidence type="ECO:0000259" key="3">
    <source>
        <dbReference type="PROSITE" id="PS50110"/>
    </source>
</evidence>
<dbReference type="InterPro" id="IPR011006">
    <property type="entry name" value="CheY-like_superfamily"/>
</dbReference>
<organism evidence="6 8">
    <name type="scientific">Leyella lascolaii</name>
    <dbReference type="NCBI Taxonomy" id="1776379"/>
    <lineage>
        <taxon>Bacteria</taxon>
        <taxon>Pseudomonadati</taxon>
        <taxon>Bacteroidota</taxon>
        <taxon>Bacteroidia</taxon>
        <taxon>Bacteroidales</taxon>
        <taxon>Prevotellaceae</taxon>
        <taxon>Leyella</taxon>
    </lineage>
</organism>
<dbReference type="PANTHER" id="PTHR48111:SF69">
    <property type="entry name" value="RESPONSE REGULATOR RECEIVER"/>
    <property type="match status" value="1"/>
</dbReference>
<feature type="domain" description="HTH LytTR-type" evidence="4">
    <location>
        <begin position="197"/>
        <end position="251"/>
    </location>
</feature>
<dbReference type="Gene3D" id="2.40.50.1020">
    <property type="entry name" value="LytTr DNA-binding domain"/>
    <property type="match status" value="1"/>
</dbReference>
<protein>
    <submittedName>
        <fullName evidence="6">LytTR family DNA-binding domain-containing protein</fullName>
    </submittedName>
</protein>